<feature type="chain" id="PRO_5045685994" evidence="1">
    <location>
        <begin position="34"/>
        <end position="436"/>
    </location>
</feature>
<dbReference type="InterPro" id="IPR021241">
    <property type="entry name" value="CsiV"/>
</dbReference>
<gene>
    <name evidence="2" type="ORF">RT723_17170</name>
</gene>
<feature type="signal peptide" evidence="1">
    <location>
        <begin position="1"/>
        <end position="33"/>
    </location>
</feature>
<reference evidence="2 3" key="1">
    <citation type="submission" date="2023-10" db="EMBL/GenBank/DDBJ databases">
        <title>Psychrosphaera aquimaarina strain SW33 isolated from seawater.</title>
        <authorList>
            <person name="Bayburt H."/>
            <person name="Kim J.M."/>
            <person name="Choi B.J."/>
            <person name="Jeon C.O."/>
        </authorList>
    </citation>
    <scope>NUCLEOTIDE SEQUENCE [LARGE SCALE GENOMIC DNA]</scope>
    <source>
        <strain evidence="2 3">KCTC 52743</strain>
    </source>
</reference>
<dbReference type="Pfam" id="PF10972">
    <property type="entry name" value="CsiV"/>
    <property type="match status" value="1"/>
</dbReference>
<protein>
    <submittedName>
        <fullName evidence="2">CsiV family protein</fullName>
    </submittedName>
</protein>
<proteinExistence type="predicted"/>
<dbReference type="RefSeq" id="WP_315948367.1">
    <property type="nucleotide sequence ID" value="NZ_JAWCUA010000010.1"/>
</dbReference>
<accession>A0ABU3R5A6</accession>
<dbReference type="Proteomes" id="UP001257914">
    <property type="component" value="Unassembled WGS sequence"/>
</dbReference>
<evidence type="ECO:0000256" key="1">
    <source>
        <dbReference type="SAM" id="SignalP"/>
    </source>
</evidence>
<comment type="caution">
    <text evidence="2">The sequence shown here is derived from an EMBL/GenBank/DDBJ whole genome shotgun (WGS) entry which is preliminary data.</text>
</comment>
<sequence>MDLFNIETFKVKIKALMLVSVLTPAFSFTSNLAAQEDASTRVPTEELVEGIKSRDGRWFEVEMIIFKRTDNVNLREQFSQNVKSLTKRRQWDLVRDLLQPDISLLLAGLPECHQDKNPLANINPDAPLSPQEFYTQMSGYQELINNKWQFTNELCLMPSESLSGYWQLVNNVPLFEKPINSQVPLDVIPTKVTAGDHDDFHNVYVLAEQNLQLTSHFNKLKKNPNTEPMLHIGWRQPGLSKRESRPVYLVAGHNYSERFRYDGSEKLIFKQDMDDESETTPVENVAPDLNNDVRNNVTNFMKKLQSGAVVDFKNSSLIYPKQNALPDETWQLDGFIQVHLDHYLYLEGQFNFRELSQEVINPEQFLAKLTEDKAMSKVEAETSTDVSTQVTNEELVTINYLKNYNFKQTRKSYSGDLHYLDHPKMGILIQIRKYRH</sequence>
<name>A0ABU3R5A6_9GAMM</name>
<keyword evidence="1" id="KW-0732">Signal</keyword>
<dbReference type="EMBL" id="JAWCUA010000010">
    <property type="protein sequence ID" value="MDU0114689.1"/>
    <property type="molecule type" value="Genomic_DNA"/>
</dbReference>
<evidence type="ECO:0000313" key="3">
    <source>
        <dbReference type="Proteomes" id="UP001257914"/>
    </source>
</evidence>
<keyword evidence="3" id="KW-1185">Reference proteome</keyword>
<evidence type="ECO:0000313" key="2">
    <source>
        <dbReference type="EMBL" id="MDU0114689.1"/>
    </source>
</evidence>
<organism evidence="2 3">
    <name type="scientific">Psychrosphaera aquimarina</name>
    <dbReference type="NCBI Taxonomy" id="2044854"/>
    <lineage>
        <taxon>Bacteria</taxon>
        <taxon>Pseudomonadati</taxon>
        <taxon>Pseudomonadota</taxon>
        <taxon>Gammaproteobacteria</taxon>
        <taxon>Alteromonadales</taxon>
        <taxon>Pseudoalteromonadaceae</taxon>
        <taxon>Psychrosphaera</taxon>
    </lineage>
</organism>